<keyword evidence="6" id="KW-0808">Transferase</keyword>
<dbReference type="GO" id="GO:0016301">
    <property type="term" value="F:kinase activity"/>
    <property type="evidence" value="ECO:0007669"/>
    <property type="project" value="UniProtKB-KW"/>
</dbReference>
<organism evidence="11 12">
    <name type="scientific">Sphaerisporangium aureirubrum</name>
    <dbReference type="NCBI Taxonomy" id="1544736"/>
    <lineage>
        <taxon>Bacteria</taxon>
        <taxon>Bacillati</taxon>
        <taxon>Actinomycetota</taxon>
        <taxon>Actinomycetes</taxon>
        <taxon>Streptosporangiales</taxon>
        <taxon>Streptosporangiaceae</taxon>
        <taxon>Sphaerisporangium</taxon>
    </lineage>
</organism>
<keyword evidence="12" id="KW-1185">Reference proteome</keyword>
<dbReference type="PANTHER" id="PTHR44936">
    <property type="entry name" value="SENSOR PROTEIN CREC"/>
    <property type="match status" value="1"/>
</dbReference>
<keyword evidence="8" id="KW-0902">Two-component regulatory system</keyword>
<sequence length="323" mass="34115">MTIHTRRSEQPAAPGHPGRPTPQAPGGRTSPDATIVINISHPAPACPAGRRYTCDDPARADGHTPPTSHAAQARHNAPGERAGQNGHGASDGQDGHGALDGWPGYEPGGRERQAHALAEERQRFASDASHRLRTPLAGLRAELEEARLHPEQTDLDDLVGRALRDVDRLESVVGELGRIAGGGTPQAAEREHVDLALLAREEIARRPDRAVVRLALVPGITAHASRAELRQVFAAMLDCARTRCDGTVLVEVRRDGGDAVLTMTAGSPFVGDAARIFTHLDTAGDGTDLGLSVARAIARVHDGSLHVHGAASFTLRLPATPAR</sequence>
<dbReference type="PANTHER" id="PTHR44936:SF9">
    <property type="entry name" value="SENSOR PROTEIN CREC"/>
    <property type="match status" value="1"/>
</dbReference>
<comment type="caution">
    <text evidence="11">The sequence shown here is derived from an EMBL/GenBank/DDBJ whole genome shotgun (WGS) entry which is preliminary data.</text>
</comment>
<dbReference type="Gene3D" id="3.30.565.10">
    <property type="entry name" value="Histidine kinase-like ATPase, C-terminal domain"/>
    <property type="match status" value="1"/>
</dbReference>
<evidence type="ECO:0000256" key="8">
    <source>
        <dbReference type="ARBA" id="ARBA00023012"/>
    </source>
</evidence>
<keyword evidence="4" id="KW-0472">Membrane</keyword>
<dbReference type="InterPro" id="IPR003661">
    <property type="entry name" value="HisK_dim/P_dom"/>
</dbReference>
<reference evidence="12" key="1">
    <citation type="journal article" date="2019" name="Int. J. Syst. Evol. Microbiol.">
        <title>The Global Catalogue of Microorganisms (GCM) 10K type strain sequencing project: providing services to taxonomists for standard genome sequencing and annotation.</title>
        <authorList>
            <consortium name="The Broad Institute Genomics Platform"/>
            <consortium name="The Broad Institute Genome Sequencing Center for Infectious Disease"/>
            <person name="Wu L."/>
            <person name="Ma J."/>
        </authorList>
    </citation>
    <scope>NUCLEOTIDE SEQUENCE [LARGE SCALE GENOMIC DNA]</scope>
    <source>
        <strain evidence="12">JCM 30346</strain>
    </source>
</reference>
<protein>
    <recommendedName>
        <fullName evidence="3">histidine kinase</fullName>
        <ecNumber evidence="3">2.7.13.3</ecNumber>
    </recommendedName>
</protein>
<accession>A0ABW1NLM3</accession>
<evidence type="ECO:0000256" key="1">
    <source>
        <dbReference type="ARBA" id="ARBA00000085"/>
    </source>
</evidence>
<dbReference type="PROSITE" id="PS50109">
    <property type="entry name" value="HIS_KIN"/>
    <property type="match status" value="1"/>
</dbReference>
<evidence type="ECO:0000256" key="9">
    <source>
        <dbReference type="SAM" id="MobiDB-lite"/>
    </source>
</evidence>
<feature type="region of interest" description="Disordered" evidence="9">
    <location>
        <begin position="1"/>
        <end position="115"/>
    </location>
</feature>
<dbReference type="EMBL" id="JBHSRF010000033">
    <property type="protein sequence ID" value="MFC6083825.1"/>
    <property type="molecule type" value="Genomic_DNA"/>
</dbReference>
<dbReference type="Pfam" id="PF00512">
    <property type="entry name" value="HisKA"/>
    <property type="match status" value="1"/>
</dbReference>
<evidence type="ECO:0000256" key="2">
    <source>
        <dbReference type="ARBA" id="ARBA00004651"/>
    </source>
</evidence>
<dbReference type="Gene3D" id="1.10.287.130">
    <property type="match status" value="1"/>
</dbReference>
<evidence type="ECO:0000256" key="4">
    <source>
        <dbReference type="ARBA" id="ARBA00022475"/>
    </source>
</evidence>
<proteinExistence type="predicted"/>
<evidence type="ECO:0000256" key="5">
    <source>
        <dbReference type="ARBA" id="ARBA00022553"/>
    </source>
</evidence>
<keyword evidence="4" id="KW-1003">Cell membrane</keyword>
<dbReference type="Pfam" id="PF02518">
    <property type="entry name" value="HATPase_c"/>
    <property type="match status" value="1"/>
</dbReference>
<dbReference type="InterPro" id="IPR005467">
    <property type="entry name" value="His_kinase_dom"/>
</dbReference>
<dbReference type="SUPFAM" id="SSF47384">
    <property type="entry name" value="Homodimeric domain of signal transducing histidine kinase"/>
    <property type="match status" value="1"/>
</dbReference>
<evidence type="ECO:0000256" key="7">
    <source>
        <dbReference type="ARBA" id="ARBA00022777"/>
    </source>
</evidence>
<evidence type="ECO:0000256" key="6">
    <source>
        <dbReference type="ARBA" id="ARBA00022679"/>
    </source>
</evidence>
<dbReference type="EC" id="2.7.13.3" evidence="3"/>
<dbReference type="Proteomes" id="UP001596137">
    <property type="component" value="Unassembled WGS sequence"/>
</dbReference>
<dbReference type="CDD" id="cd00082">
    <property type="entry name" value="HisKA"/>
    <property type="match status" value="1"/>
</dbReference>
<feature type="domain" description="Histidine kinase" evidence="10">
    <location>
        <begin position="127"/>
        <end position="321"/>
    </location>
</feature>
<dbReference type="SUPFAM" id="SSF55874">
    <property type="entry name" value="ATPase domain of HSP90 chaperone/DNA topoisomerase II/histidine kinase"/>
    <property type="match status" value="1"/>
</dbReference>
<gene>
    <name evidence="11" type="ORF">ACFP1K_21845</name>
</gene>
<comment type="subcellular location">
    <subcellularLocation>
        <location evidence="2">Cell membrane</location>
        <topology evidence="2">Multi-pass membrane protein</topology>
    </subcellularLocation>
</comment>
<evidence type="ECO:0000259" key="10">
    <source>
        <dbReference type="PROSITE" id="PS50109"/>
    </source>
</evidence>
<feature type="compositionally biased region" description="Basic and acidic residues" evidence="9">
    <location>
        <begin position="52"/>
        <end position="62"/>
    </location>
</feature>
<comment type="catalytic activity">
    <reaction evidence="1">
        <text>ATP + protein L-histidine = ADP + protein N-phospho-L-histidine.</text>
        <dbReference type="EC" id="2.7.13.3"/>
    </reaction>
</comment>
<dbReference type="InterPro" id="IPR003594">
    <property type="entry name" value="HATPase_dom"/>
</dbReference>
<dbReference type="RefSeq" id="WP_380756221.1">
    <property type="nucleotide sequence ID" value="NZ_JBHSRF010000033.1"/>
</dbReference>
<keyword evidence="7 11" id="KW-0418">Kinase</keyword>
<dbReference type="InterPro" id="IPR036890">
    <property type="entry name" value="HATPase_C_sf"/>
</dbReference>
<evidence type="ECO:0000313" key="12">
    <source>
        <dbReference type="Proteomes" id="UP001596137"/>
    </source>
</evidence>
<evidence type="ECO:0000313" key="11">
    <source>
        <dbReference type="EMBL" id="MFC6083825.1"/>
    </source>
</evidence>
<dbReference type="InterPro" id="IPR050980">
    <property type="entry name" value="2C_sensor_his_kinase"/>
</dbReference>
<dbReference type="SMART" id="SM00388">
    <property type="entry name" value="HisKA"/>
    <property type="match status" value="1"/>
</dbReference>
<name>A0ABW1NLM3_9ACTN</name>
<keyword evidence="5" id="KW-0597">Phosphoprotein</keyword>
<dbReference type="InterPro" id="IPR036097">
    <property type="entry name" value="HisK_dim/P_sf"/>
</dbReference>
<evidence type="ECO:0000256" key="3">
    <source>
        <dbReference type="ARBA" id="ARBA00012438"/>
    </source>
</evidence>